<dbReference type="InterPro" id="IPR036388">
    <property type="entry name" value="WH-like_DNA-bd_sf"/>
</dbReference>
<dbReference type="SUPFAM" id="SSF46785">
    <property type="entry name" value="Winged helix' DNA-binding domain"/>
    <property type="match status" value="2"/>
</dbReference>
<dbReference type="InterPro" id="IPR036390">
    <property type="entry name" value="WH_DNA-bd_sf"/>
</dbReference>
<dbReference type="PANTHER" id="PTHR33164">
    <property type="entry name" value="TRANSCRIPTIONAL REGULATOR, MARR FAMILY"/>
    <property type="match status" value="1"/>
</dbReference>
<gene>
    <name evidence="3" type="ORF">QQX09_04605</name>
</gene>
<evidence type="ECO:0000313" key="4">
    <source>
        <dbReference type="Proteomes" id="UP001172728"/>
    </source>
</evidence>
<dbReference type="RefSeq" id="WP_301131590.1">
    <property type="nucleotide sequence ID" value="NZ_JAUHPW010000003.1"/>
</dbReference>
<dbReference type="Pfam" id="PF12802">
    <property type="entry name" value="MarR_2"/>
    <property type="match status" value="1"/>
</dbReference>
<reference evidence="3" key="1">
    <citation type="submission" date="2023-06" db="EMBL/GenBank/DDBJ databases">
        <title>Sysu t00192.</title>
        <authorList>
            <person name="Gao L."/>
            <person name="Fang B.-Z."/>
            <person name="Li W.-J."/>
        </authorList>
    </citation>
    <scope>NUCLEOTIDE SEQUENCE</scope>
    <source>
        <strain evidence="3">SYSU T00192</strain>
    </source>
</reference>
<sequence length="305" mass="32734">MTPPRPPELEASWRLVDCIRRYAAGLTAVHDTHFGTDYIEDGQVLALETLRLAGPSLVAEIAEATDLTSEAVLRFMRELRTRRLVTSSRAADDRRQRTYQLSDAGWEAARRTDTDLEAFFASAAANAREIAQLTESDGPVARPIELGTPDAWALAANFARTGQELSRAIVARLGEAREQKVQGRSILAVIAIASHAEMRPSALANELGISAASATYLIDALERHGLATRERNSAGDRRTKRVVASAEGLAAAVAVHDALQEIKPSLHAVFTQAGTIGAAQARDQSADPHASGSKIGLSLHGHVRP</sequence>
<dbReference type="Pfam" id="PF13463">
    <property type="entry name" value="HTH_27"/>
    <property type="match status" value="1"/>
</dbReference>
<dbReference type="InterPro" id="IPR000835">
    <property type="entry name" value="HTH_MarR-typ"/>
</dbReference>
<feature type="region of interest" description="Disordered" evidence="1">
    <location>
        <begin position="280"/>
        <end position="305"/>
    </location>
</feature>
<evidence type="ECO:0000313" key="3">
    <source>
        <dbReference type="EMBL" id="MDN4475138.1"/>
    </source>
</evidence>
<evidence type="ECO:0000259" key="2">
    <source>
        <dbReference type="SMART" id="SM00347"/>
    </source>
</evidence>
<dbReference type="Proteomes" id="UP001172728">
    <property type="component" value="Unassembled WGS sequence"/>
</dbReference>
<feature type="domain" description="HTH marR-type" evidence="2">
    <location>
        <begin position="174"/>
        <end position="275"/>
    </location>
</feature>
<dbReference type="PANTHER" id="PTHR33164:SF57">
    <property type="entry name" value="MARR-FAMILY TRANSCRIPTIONAL REGULATOR"/>
    <property type="match status" value="1"/>
</dbReference>
<keyword evidence="4" id="KW-1185">Reference proteome</keyword>
<name>A0ABT8G7L0_9MICO</name>
<organism evidence="3 4">
    <name type="scientific">Demequina litoralis</name>
    <dbReference type="NCBI Taxonomy" id="3051660"/>
    <lineage>
        <taxon>Bacteria</taxon>
        <taxon>Bacillati</taxon>
        <taxon>Actinomycetota</taxon>
        <taxon>Actinomycetes</taxon>
        <taxon>Micrococcales</taxon>
        <taxon>Demequinaceae</taxon>
        <taxon>Demequina</taxon>
    </lineage>
</organism>
<dbReference type="SMART" id="SM00347">
    <property type="entry name" value="HTH_MARR"/>
    <property type="match status" value="2"/>
</dbReference>
<proteinExistence type="predicted"/>
<accession>A0ABT8G7L0</accession>
<dbReference type="InterPro" id="IPR039422">
    <property type="entry name" value="MarR/SlyA-like"/>
</dbReference>
<evidence type="ECO:0000256" key="1">
    <source>
        <dbReference type="SAM" id="MobiDB-lite"/>
    </source>
</evidence>
<dbReference type="EMBL" id="JAUHPW010000003">
    <property type="protein sequence ID" value="MDN4475138.1"/>
    <property type="molecule type" value="Genomic_DNA"/>
</dbReference>
<protein>
    <submittedName>
        <fullName evidence="3">MarR family transcriptional regulator</fullName>
    </submittedName>
</protein>
<comment type="caution">
    <text evidence="3">The sequence shown here is derived from an EMBL/GenBank/DDBJ whole genome shotgun (WGS) entry which is preliminary data.</text>
</comment>
<feature type="domain" description="HTH marR-type" evidence="2">
    <location>
        <begin position="32"/>
        <end position="128"/>
    </location>
</feature>
<dbReference type="Gene3D" id="1.10.10.10">
    <property type="entry name" value="Winged helix-like DNA-binding domain superfamily/Winged helix DNA-binding domain"/>
    <property type="match status" value="2"/>
</dbReference>